<dbReference type="KEGG" id="mew:MSWAN_1195"/>
<evidence type="ECO:0000256" key="5">
    <source>
        <dbReference type="ARBA" id="ARBA00022759"/>
    </source>
</evidence>
<dbReference type="GO" id="GO:0004525">
    <property type="term" value="F:ribonuclease III activity"/>
    <property type="evidence" value="ECO:0007669"/>
    <property type="project" value="UniProtKB-EC"/>
</dbReference>
<dbReference type="Pfam" id="PF00035">
    <property type="entry name" value="dsrm"/>
    <property type="match status" value="1"/>
</dbReference>
<feature type="domain" description="RNase III" evidence="9">
    <location>
        <begin position="1"/>
        <end position="126"/>
    </location>
</feature>
<keyword evidence="5" id="KW-0255">Endonuclease</keyword>
<dbReference type="GeneID" id="10668700"/>
<dbReference type="PROSITE" id="PS50142">
    <property type="entry name" value="RNASE_3_2"/>
    <property type="match status" value="1"/>
</dbReference>
<dbReference type="GO" id="GO:0010468">
    <property type="term" value="P:regulation of gene expression"/>
    <property type="evidence" value="ECO:0007669"/>
    <property type="project" value="TreeGrafter"/>
</dbReference>
<keyword evidence="11" id="KW-1185">Reference proteome</keyword>
<dbReference type="InterPro" id="IPR014720">
    <property type="entry name" value="dsRBD_dom"/>
</dbReference>
<gene>
    <name evidence="10" type="ordered locus">MSWAN_1195</name>
</gene>
<evidence type="ECO:0000256" key="2">
    <source>
        <dbReference type="ARBA" id="ARBA00010183"/>
    </source>
</evidence>
<evidence type="ECO:0000256" key="3">
    <source>
        <dbReference type="ARBA" id="ARBA00012177"/>
    </source>
</evidence>
<dbReference type="OrthoDB" id="106853at2157"/>
<dbReference type="CDD" id="cd10845">
    <property type="entry name" value="DSRM_RNAse_III_family"/>
    <property type="match status" value="1"/>
</dbReference>
<dbReference type="EMBL" id="CP002772">
    <property type="protein sequence ID" value="AEG18212.1"/>
    <property type="molecule type" value="Genomic_DNA"/>
</dbReference>
<dbReference type="HOGENOM" id="CLU_000907_1_3_2"/>
<comment type="similarity">
    <text evidence="2">Belongs to the ribonuclease III family.</text>
</comment>
<dbReference type="CDD" id="cd00593">
    <property type="entry name" value="RIBOc"/>
    <property type="match status" value="1"/>
</dbReference>
<accession>F6D5A4</accession>
<evidence type="ECO:0000259" key="8">
    <source>
        <dbReference type="PROSITE" id="PS50137"/>
    </source>
</evidence>
<name>F6D5A4_METPW</name>
<dbReference type="AlphaFoldDB" id="F6D5A4"/>
<dbReference type="InterPro" id="IPR036389">
    <property type="entry name" value="RNase_III_sf"/>
</dbReference>
<keyword evidence="4" id="KW-0540">Nuclease</keyword>
<dbReference type="SUPFAM" id="SSF54768">
    <property type="entry name" value="dsRNA-binding domain-like"/>
    <property type="match status" value="1"/>
</dbReference>
<dbReference type="STRING" id="868131.MSWAN_1195"/>
<dbReference type="NCBIfam" id="TIGR02191">
    <property type="entry name" value="RNaseIII"/>
    <property type="match status" value="1"/>
</dbReference>
<sequence length="217" mass="24759">MQLLKKFSINPINNHLYELAFLHESYSNEHGLSECYERLEFLGDTVLDLVVSEFLYNMDSNLNEGQLTRMRSNYVCKKALYAYSKELGLDQYIKLGAGPELTRREIDSVISDVFESFIGALYLDQGLDIVKEFLSKTVIPHINNRDIFFYDYKSELKQLCDHDCLDIAYELIKEEGEPHNKKFTMAAIINGKNYGTGCGGSKKEAEQNAAKIALGRV</sequence>
<evidence type="ECO:0000256" key="1">
    <source>
        <dbReference type="ARBA" id="ARBA00000109"/>
    </source>
</evidence>
<evidence type="ECO:0000259" key="9">
    <source>
        <dbReference type="PROSITE" id="PS50142"/>
    </source>
</evidence>
<dbReference type="Gene3D" id="3.30.160.20">
    <property type="match status" value="1"/>
</dbReference>
<dbReference type="PANTHER" id="PTHR11207">
    <property type="entry name" value="RIBONUCLEASE III"/>
    <property type="match status" value="1"/>
</dbReference>
<dbReference type="GO" id="GO:0006364">
    <property type="term" value="P:rRNA processing"/>
    <property type="evidence" value="ECO:0007669"/>
    <property type="project" value="InterPro"/>
</dbReference>
<dbReference type="InterPro" id="IPR011907">
    <property type="entry name" value="RNase_III"/>
</dbReference>
<proteinExistence type="inferred from homology"/>
<evidence type="ECO:0000256" key="6">
    <source>
        <dbReference type="ARBA" id="ARBA00022801"/>
    </source>
</evidence>
<evidence type="ECO:0000313" key="11">
    <source>
        <dbReference type="Proteomes" id="UP000009231"/>
    </source>
</evidence>
<dbReference type="PANTHER" id="PTHR11207:SF0">
    <property type="entry name" value="RIBONUCLEASE 3"/>
    <property type="match status" value="1"/>
</dbReference>
<reference evidence="10 11" key="1">
    <citation type="journal article" date="2014" name="Int. J. Syst. Evol. Microbiol.">
        <title>Methanobacterium paludis sp. nov. and a novel strain of Methanobacterium lacus isolated from northern peatlands.</title>
        <authorList>
            <person name="Cadillo-Quiroz H."/>
            <person name="Brauer S.L."/>
            <person name="Goodson N."/>
            <person name="Yavitt J.B."/>
            <person name="Zinder S.H."/>
        </authorList>
    </citation>
    <scope>NUCLEOTIDE SEQUENCE [LARGE SCALE GENOMIC DNA]</scope>
    <source>
        <strain evidence="11">DSM 25820 / JCM 18151 / SWAN1</strain>
    </source>
</reference>
<evidence type="ECO:0000313" key="10">
    <source>
        <dbReference type="EMBL" id="AEG18212.1"/>
    </source>
</evidence>
<dbReference type="InterPro" id="IPR000999">
    <property type="entry name" value="RNase_III_dom"/>
</dbReference>
<organism evidence="10 11">
    <name type="scientific">Methanobacterium paludis (strain DSM 25820 / JCM 18151 / SWAN1)</name>
    <dbReference type="NCBI Taxonomy" id="868131"/>
    <lineage>
        <taxon>Archaea</taxon>
        <taxon>Methanobacteriati</taxon>
        <taxon>Methanobacteriota</taxon>
        <taxon>Methanomada group</taxon>
        <taxon>Methanobacteria</taxon>
        <taxon>Methanobacteriales</taxon>
        <taxon>Methanobacteriaceae</taxon>
        <taxon>Methanobacterium</taxon>
    </lineage>
</organism>
<keyword evidence="6 10" id="KW-0378">Hydrolase</keyword>
<dbReference type="Proteomes" id="UP000009231">
    <property type="component" value="Chromosome"/>
</dbReference>
<dbReference type="PROSITE" id="PS50137">
    <property type="entry name" value="DS_RBD"/>
    <property type="match status" value="1"/>
</dbReference>
<dbReference type="FunFam" id="1.10.1520.10:FF:000001">
    <property type="entry name" value="Ribonuclease 3"/>
    <property type="match status" value="1"/>
</dbReference>
<dbReference type="HAMAP" id="MF_00104">
    <property type="entry name" value="RNase_III"/>
    <property type="match status" value="1"/>
</dbReference>
<protein>
    <recommendedName>
        <fullName evidence="3">ribonuclease III</fullName>
        <ecNumber evidence="3">3.1.26.3</ecNumber>
    </recommendedName>
</protein>
<evidence type="ECO:0000256" key="4">
    <source>
        <dbReference type="ARBA" id="ARBA00022722"/>
    </source>
</evidence>
<dbReference type="SMART" id="SM00535">
    <property type="entry name" value="RIBOc"/>
    <property type="match status" value="1"/>
</dbReference>
<evidence type="ECO:0000256" key="7">
    <source>
        <dbReference type="ARBA" id="ARBA00022884"/>
    </source>
</evidence>
<dbReference type="SUPFAM" id="SSF69065">
    <property type="entry name" value="RNase III domain-like"/>
    <property type="match status" value="1"/>
</dbReference>
<dbReference type="EC" id="3.1.26.3" evidence="3"/>
<dbReference type="RefSeq" id="WP_013825713.1">
    <property type="nucleotide sequence ID" value="NC_015574.1"/>
</dbReference>
<keyword evidence="7" id="KW-0694">RNA-binding</keyword>
<comment type="catalytic activity">
    <reaction evidence="1">
        <text>Endonucleolytic cleavage to 5'-phosphomonoester.</text>
        <dbReference type="EC" id="3.1.26.3"/>
    </reaction>
</comment>
<feature type="domain" description="DRBM" evidence="8">
    <location>
        <begin position="151"/>
        <end position="217"/>
    </location>
</feature>
<dbReference type="Pfam" id="PF14622">
    <property type="entry name" value="Ribonucleas_3_3"/>
    <property type="match status" value="1"/>
</dbReference>
<dbReference type="Gene3D" id="1.10.1520.10">
    <property type="entry name" value="Ribonuclease III domain"/>
    <property type="match status" value="1"/>
</dbReference>
<dbReference type="eggNOG" id="arCOG03457">
    <property type="taxonomic scope" value="Archaea"/>
</dbReference>
<dbReference type="GO" id="GO:0003725">
    <property type="term" value="F:double-stranded RNA binding"/>
    <property type="evidence" value="ECO:0007669"/>
    <property type="project" value="TreeGrafter"/>
</dbReference>
<dbReference type="SMART" id="SM00358">
    <property type="entry name" value="DSRM"/>
    <property type="match status" value="1"/>
</dbReference>